<dbReference type="Gene3D" id="3.40.50.1220">
    <property type="entry name" value="TPP-binding domain"/>
    <property type="match status" value="1"/>
</dbReference>
<dbReference type="InterPro" id="IPR041486">
    <property type="entry name" value="ThsA_STALD"/>
</dbReference>
<dbReference type="SUPFAM" id="SSF52467">
    <property type="entry name" value="DHS-like NAD/FAD-binding domain"/>
    <property type="match status" value="1"/>
</dbReference>
<name>A0ABW4XEJ6_9ACTN</name>
<evidence type="ECO:0000313" key="3">
    <source>
        <dbReference type="Proteomes" id="UP001597402"/>
    </source>
</evidence>
<proteinExistence type="predicted"/>
<sequence>MPGEFPATRARFLREYADDVEQGRAALLVGAGLSRAAGFVDWRGLLRDLASDLGLDIDEEYDLPGVAQYHLDANNQDRSRLNRMLREHFQHAQPVSTRAHEALARLPVRDVWTTNYEDTLERTYEAADRVVDVKRLSAQASWTSDRPGSDATVYKMHGDTDDVGSVVLSREDYDTYEAKYPHVPRVLQAHLTQKTFLIVGFSLTDPNIDHVLAQQRAAFGANQRQHWAVFKREAAGREAVRQGLRIRSLKRYGIETVLVDDYSDVPVLLEELADRLARRNVLVSASSGDATLLPGSERQRIETIAEMAGRAIITTGHNLVSGVGLGAGAAVLAGAAEQVYRGHADPARRLVLRPFPRPAAATPAERAELWTRWREDMARNAGIAIFIAGCRDDGQGNPEVAAGVLEEFKIAVEQGWAWPLPIGATGWAARELHVRVWSDRQRYLPDHTPWEDLETLGLADATVEQLTGALERLLRSLHASASTTA</sequence>
<organism evidence="2 3">
    <name type="scientific">Blastococcus deserti</name>
    <dbReference type="NCBI Taxonomy" id="2259033"/>
    <lineage>
        <taxon>Bacteria</taxon>
        <taxon>Bacillati</taxon>
        <taxon>Actinomycetota</taxon>
        <taxon>Actinomycetes</taxon>
        <taxon>Geodermatophilales</taxon>
        <taxon>Geodermatophilaceae</taxon>
        <taxon>Blastococcus</taxon>
    </lineage>
</organism>
<dbReference type="RefSeq" id="WP_376878934.1">
    <property type="nucleotide sequence ID" value="NZ_JBHUHP010000019.1"/>
</dbReference>
<protein>
    <submittedName>
        <fullName evidence="2">SIR2 family protein</fullName>
    </submittedName>
</protein>
<comment type="caution">
    <text evidence="2">The sequence shown here is derived from an EMBL/GenBank/DDBJ whole genome shotgun (WGS) entry which is preliminary data.</text>
</comment>
<dbReference type="Pfam" id="PF13289">
    <property type="entry name" value="SIR2_2"/>
    <property type="match status" value="1"/>
</dbReference>
<accession>A0ABW4XEJ6</accession>
<gene>
    <name evidence="2" type="ORF">ACFSHS_17795</name>
</gene>
<dbReference type="EMBL" id="JBHUHP010000019">
    <property type="protein sequence ID" value="MFD2093414.1"/>
    <property type="molecule type" value="Genomic_DNA"/>
</dbReference>
<evidence type="ECO:0000313" key="2">
    <source>
        <dbReference type="EMBL" id="MFD2093414.1"/>
    </source>
</evidence>
<keyword evidence="3" id="KW-1185">Reference proteome</keyword>
<evidence type="ECO:0000259" key="1">
    <source>
        <dbReference type="Pfam" id="PF18185"/>
    </source>
</evidence>
<feature type="domain" description="NAD(+) hydrolase ThsA Sir2/TIR-associating SLOG" evidence="1">
    <location>
        <begin position="264"/>
        <end position="475"/>
    </location>
</feature>
<dbReference type="Proteomes" id="UP001597402">
    <property type="component" value="Unassembled WGS sequence"/>
</dbReference>
<reference evidence="3" key="1">
    <citation type="journal article" date="2019" name="Int. J. Syst. Evol. Microbiol.">
        <title>The Global Catalogue of Microorganisms (GCM) 10K type strain sequencing project: providing services to taxonomists for standard genome sequencing and annotation.</title>
        <authorList>
            <consortium name="The Broad Institute Genomics Platform"/>
            <consortium name="The Broad Institute Genome Sequencing Center for Infectious Disease"/>
            <person name="Wu L."/>
            <person name="Ma J."/>
        </authorList>
    </citation>
    <scope>NUCLEOTIDE SEQUENCE [LARGE SCALE GENOMIC DNA]</scope>
    <source>
        <strain evidence="3">JCM 3338</strain>
    </source>
</reference>
<dbReference type="InterPro" id="IPR029035">
    <property type="entry name" value="DHS-like_NAD/FAD-binding_dom"/>
</dbReference>
<dbReference type="Pfam" id="PF18185">
    <property type="entry name" value="STALD"/>
    <property type="match status" value="1"/>
</dbReference>